<evidence type="ECO:0000259" key="7">
    <source>
        <dbReference type="SMART" id="SM00534"/>
    </source>
</evidence>
<dbReference type="PIRSF" id="PIRSF005813">
    <property type="entry name" value="MSH2"/>
    <property type="match status" value="1"/>
</dbReference>
<gene>
    <name evidence="8" type="ORF">PNOK_0720500</name>
</gene>
<evidence type="ECO:0000256" key="3">
    <source>
        <dbReference type="ARBA" id="ARBA00022840"/>
    </source>
</evidence>
<dbReference type="SUPFAM" id="SSF52540">
    <property type="entry name" value="P-loop containing nucleoside triphosphate hydrolases"/>
    <property type="match status" value="1"/>
</dbReference>
<dbReference type="Pfam" id="PF05192">
    <property type="entry name" value="MutS_III"/>
    <property type="match status" value="1"/>
</dbReference>
<dbReference type="GO" id="GO:0030983">
    <property type="term" value="F:mismatched DNA binding"/>
    <property type="evidence" value="ECO:0007669"/>
    <property type="project" value="InterPro"/>
</dbReference>
<accession>A0A286UC22</accession>
<dbReference type="GO" id="GO:0005524">
    <property type="term" value="F:ATP binding"/>
    <property type="evidence" value="ECO:0007669"/>
    <property type="project" value="UniProtKB-KW"/>
</dbReference>
<keyword evidence="2" id="KW-0547">Nucleotide-binding</keyword>
<dbReference type="SUPFAM" id="SSF48334">
    <property type="entry name" value="DNA repair protein MutS, domain III"/>
    <property type="match status" value="1"/>
</dbReference>
<evidence type="ECO:0000256" key="5">
    <source>
        <dbReference type="SAM" id="MobiDB-lite"/>
    </source>
</evidence>
<dbReference type="InParanoid" id="A0A286UC22"/>
<evidence type="ECO:0000313" key="8">
    <source>
        <dbReference type="EMBL" id="PAV17141.1"/>
    </source>
</evidence>
<feature type="region of interest" description="Disordered" evidence="5">
    <location>
        <begin position="1"/>
        <end position="44"/>
    </location>
</feature>
<sequence>MVRQNKYYYKKKSHEKQSSLNNTGKLKDFFERKKKNPEEEAGEDLDIELEPQTKKVKWNVEEAHGCGEGDGDEVEIDTPDEIQISDDKVVLSLFSLHYRVGCAYYDPTKFVIYILEDTAESSHFDTTKLLLEQTNPDVTLTSTRADEASIDTIRDYMDASRGVFQIRPAKDFTPTKGRDRLLSLSFLSELPIAENDELSSVHIPSDAPSNAYEFMRRRRNLVGDPSLKRWNANIRVENFASLESSPLCLSSISALLDHLAKVKAMTDLQNEGIGGLEIRAIESICLDHFMQINADALSSLQVFDTESHASVHSEKTKEGLSLFGILNNTRTTLGRILLKQWLLRPSMSIPIISARHDAVECLIRPDNIVTADAMCGHLKGLKNIPRILRLLKTGKAGLFEWQGLVKFTFHTALLREALTELNDSNGVIILKKFISVLDVISFREVGNTVHETIDWEESTHAGRVCVRPNIDAELDKWRHIYNGIDSVLSRVAEQVSETVPADYASSLNVVYFPQLGFLICVPMREEWATEQGIDVLDGWFFQFSSETHVYFKSEQMHDMDLHIGDLHPAIVDREIEIIQALLDKILQFDDAIAAACDACAELDCLLCFADAARLYNYNRPFMTEDNIVYIQQGRHPLQEQVVDTFVPNDTLIRGGAGVLASYMDIGVGAEDPNLKEAKSVVILTGANACGKSVYLKQTALIQYMAQIGCFVPAESATLGIVDRSFAILLTDFNCCIIVPLDGSGLFCGVLRSFLARGYDCPKILSATHFHDVFQADLLDPSLPISFLHMQILLPCLPDQDTEEENFTRDTEDDSEITQIRFFAKGETITYLYRVAPGLSLESHAALCAQMFGLPPSIVRRAQYVSSLLSTHNLNKLLDEEMDEHEKEELAQAESICRRFMEWNLDENEEEERGTFDQGTLKAQLAKVLGVESQ</sequence>
<protein>
    <submittedName>
        <fullName evidence="8">Dna mismatch repair msh5</fullName>
    </submittedName>
</protein>
<dbReference type="GO" id="GO:0006298">
    <property type="term" value="P:mismatch repair"/>
    <property type="evidence" value="ECO:0007669"/>
    <property type="project" value="InterPro"/>
</dbReference>
<dbReference type="SMART" id="SM00533">
    <property type="entry name" value="MUTSd"/>
    <property type="match status" value="1"/>
</dbReference>
<name>A0A286UC22_9AGAM</name>
<dbReference type="OrthoDB" id="29596at2759"/>
<evidence type="ECO:0000256" key="2">
    <source>
        <dbReference type="ARBA" id="ARBA00022741"/>
    </source>
</evidence>
<dbReference type="InterPro" id="IPR011184">
    <property type="entry name" value="DNA_mismatch_repair_Msh2"/>
</dbReference>
<proteinExistence type="inferred from homology"/>
<evidence type="ECO:0000256" key="4">
    <source>
        <dbReference type="ARBA" id="ARBA00023125"/>
    </source>
</evidence>
<dbReference type="PANTHER" id="PTHR11361:SF20">
    <property type="entry name" value="MUTS PROTEIN HOMOLOG 5"/>
    <property type="match status" value="1"/>
</dbReference>
<dbReference type="AlphaFoldDB" id="A0A286UC22"/>
<organism evidence="8 9">
    <name type="scientific">Pyrrhoderma noxium</name>
    <dbReference type="NCBI Taxonomy" id="2282107"/>
    <lineage>
        <taxon>Eukaryota</taxon>
        <taxon>Fungi</taxon>
        <taxon>Dikarya</taxon>
        <taxon>Basidiomycota</taxon>
        <taxon>Agaricomycotina</taxon>
        <taxon>Agaricomycetes</taxon>
        <taxon>Hymenochaetales</taxon>
        <taxon>Hymenochaetaceae</taxon>
        <taxon>Pyrrhoderma</taxon>
    </lineage>
</organism>
<evidence type="ECO:0000256" key="1">
    <source>
        <dbReference type="ARBA" id="ARBA00006271"/>
    </source>
</evidence>
<comment type="caution">
    <text evidence="8">The sequence shown here is derived from an EMBL/GenBank/DDBJ whole genome shotgun (WGS) entry which is preliminary data.</text>
</comment>
<keyword evidence="4" id="KW-0238">DNA-binding</keyword>
<comment type="similarity">
    <text evidence="1">Belongs to the DNA mismatch repair MutS family.</text>
</comment>
<dbReference type="PANTHER" id="PTHR11361">
    <property type="entry name" value="DNA MISMATCH REPAIR PROTEIN MUTS FAMILY MEMBER"/>
    <property type="match status" value="1"/>
</dbReference>
<evidence type="ECO:0000259" key="6">
    <source>
        <dbReference type="SMART" id="SM00533"/>
    </source>
</evidence>
<keyword evidence="9" id="KW-1185">Reference proteome</keyword>
<dbReference type="EMBL" id="NBII01000007">
    <property type="protein sequence ID" value="PAV17141.1"/>
    <property type="molecule type" value="Genomic_DNA"/>
</dbReference>
<dbReference type="SMART" id="SM00534">
    <property type="entry name" value="MUTSac"/>
    <property type="match status" value="1"/>
</dbReference>
<dbReference type="InterPro" id="IPR036187">
    <property type="entry name" value="DNA_mismatch_repair_MutS_sf"/>
</dbReference>
<dbReference type="GO" id="GO:0140664">
    <property type="term" value="F:ATP-dependent DNA damage sensor activity"/>
    <property type="evidence" value="ECO:0007669"/>
    <property type="project" value="InterPro"/>
</dbReference>
<dbReference type="InterPro" id="IPR000432">
    <property type="entry name" value="DNA_mismatch_repair_MutS_C"/>
</dbReference>
<dbReference type="Proteomes" id="UP000217199">
    <property type="component" value="Unassembled WGS sequence"/>
</dbReference>
<dbReference type="Pfam" id="PF00488">
    <property type="entry name" value="MutS_V"/>
    <property type="match status" value="1"/>
</dbReference>
<dbReference type="Gene3D" id="3.40.50.300">
    <property type="entry name" value="P-loop containing nucleotide triphosphate hydrolases"/>
    <property type="match status" value="2"/>
</dbReference>
<feature type="domain" description="DNA mismatch repair protein MutS core" evidence="6">
    <location>
        <begin position="317"/>
        <end position="641"/>
    </location>
</feature>
<dbReference type="InterPro" id="IPR045076">
    <property type="entry name" value="MutS"/>
</dbReference>
<dbReference type="InterPro" id="IPR007696">
    <property type="entry name" value="DNA_mismatch_repair_MutS_core"/>
</dbReference>
<dbReference type="Gene3D" id="1.10.1420.10">
    <property type="match status" value="1"/>
</dbReference>
<evidence type="ECO:0000313" key="9">
    <source>
        <dbReference type="Proteomes" id="UP000217199"/>
    </source>
</evidence>
<dbReference type="STRING" id="2282107.A0A286UC22"/>
<dbReference type="GO" id="GO:0005634">
    <property type="term" value="C:nucleus"/>
    <property type="evidence" value="ECO:0007669"/>
    <property type="project" value="TreeGrafter"/>
</dbReference>
<dbReference type="InterPro" id="IPR027417">
    <property type="entry name" value="P-loop_NTPase"/>
</dbReference>
<dbReference type="GO" id="GO:0051026">
    <property type="term" value="P:chiasma assembly"/>
    <property type="evidence" value="ECO:0007669"/>
    <property type="project" value="TreeGrafter"/>
</dbReference>
<feature type="domain" description="DNA mismatch repair proteins mutS family" evidence="7">
    <location>
        <begin position="678"/>
        <end position="866"/>
    </location>
</feature>
<reference evidence="8 9" key="1">
    <citation type="journal article" date="2017" name="Mol. Ecol.">
        <title>Comparative and population genomic landscape of Phellinus noxius: A hypervariable fungus causing root rot in trees.</title>
        <authorList>
            <person name="Chung C.L."/>
            <person name="Lee T.J."/>
            <person name="Akiba M."/>
            <person name="Lee H.H."/>
            <person name="Kuo T.H."/>
            <person name="Liu D."/>
            <person name="Ke H.M."/>
            <person name="Yokoi T."/>
            <person name="Roa M.B."/>
            <person name="Lu M.J."/>
            <person name="Chang Y.Y."/>
            <person name="Ann P.J."/>
            <person name="Tsai J.N."/>
            <person name="Chen C.Y."/>
            <person name="Tzean S.S."/>
            <person name="Ota Y."/>
            <person name="Hattori T."/>
            <person name="Sahashi N."/>
            <person name="Liou R.F."/>
            <person name="Kikuchi T."/>
            <person name="Tsai I.J."/>
        </authorList>
    </citation>
    <scope>NUCLEOTIDE SEQUENCE [LARGE SCALE GENOMIC DNA]</scope>
    <source>
        <strain evidence="8 9">FFPRI411160</strain>
    </source>
</reference>
<keyword evidence="3" id="KW-0067">ATP-binding</keyword>